<reference evidence="1 2" key="1">
    <citation type="submission" date="2019-04" db="EMBL/GenBank/DDBJ databases">
        <authorList>
            <consortium name="Wellcome Sanger Institute Data Sharing"/>
        </authorList>
    </citation>
    <scope>NUCLEOTIDE SEQUENCE [LARGE SCALE GENOMIC DNA]</scope>
</reference>
<name>A0A8C9VNE6_SCLFO</name>
<organism evidence="1 2">
    <name type="scientific">Scleropages formosus</name>
    <name type="common">Asian bonytongue</name>
    <name type="synonym">Osteoglossum formosum</name>
    <dbReference type="NCBI Taxonomy" id="113540"/>
    <lineage>
        <taxon>Eukaryota</taxon>
        <taxon>Metazoa</taxon>
        <taxon>Chordata</taxon>
        <taxon>Craniata</taxon>
        <taxon>Vertebrata</taxon>
        <taxon>Euteleostomi</taxon>
        <taxon>Actinopterygii</taxon>
        <taxon>Neopterygii</taxon>
        <taxon>Teleostei</taxon>
        <taxon>Osteoglossocephala</taxon>
        <taxon>Osteoglossomorpha</taxon>
        <taxon>Osteoglossiformes</taxon>
        <taxon>Osteoglossidae</taxon>
        <taxon>Scleropages</taxon>
    </lineage>
</organism>
<dbReference type="GeneTree" id="ENSGT00940000179129"/>
<dbReference type="Gene3D" id="3.40.50.12700">
    <property type="match status" value="1"/>
</dbReference>
<dbReference type="AlphaFoldDB" id="A0A8C9VNE6"/>
<reference evidence="1" key="3">
    <citation type="submission" date="2025-09" db="UniProtKB">
        <authorList>
            <consortium name="Ensembl"/>
        </authorList>
    </citation>
    <scope>IDENTIFICATION</scope>
</reference>
<sequence>MYCLVAPADIVEHFICSKCVTKNDLMRKVHDLEEHIKNLICIQETSSWLDSVCPEVYVMSNSASTLTIPSTAKEKLGTPEHSHGNWVIVWSEKSNEAKPKPRVPGSGSPVQTQNRFSALSSLPNNNNNNNNNNNVLILGDTAIRNVKVWGPGNRNVKVTCFPHARVSDIQAHISSLANNVVSTMMVHVGGNDIRFQHSEVLKSHSISMCNNARRKCCNLIVSGLLPRVFMGDIMYSRLVSFNTWLETWCRSNRISFVNNWDYFWERPRFFTHDGIHLNWRGSFVLSQNLACKLQD</sequence>
<dbReference type="SUPFAM" id="SSF52266">
    <property type="entry name" value="SGNH hydrolase"/>
    <property type="match status" value="1"/>
</dbReference>
<dbReference type="Ensembl" id="ENSSFOT00015061928.1">
    <property type="protein sequence ID" value="ENSSFOP00015062548.1"/>
    <property type="gene ID" value="ENSSFOG00015029748.1"/>
</dbReference>
<accession>A0A8C9VNE6</accession>
<dbReference type="Gene3D" id="3.40.50.12690">
    <property type="match status" value="1"/>
</dbReference>
<reference evidence="1" key="2">
    <citation type="submission" date="2025-08" db="UniProtKB">
        <authorList>
            <consortium name="Ensembl"/>
        </authorList>
    </citation>
    <scope>IDENTIFICATION</scope>
</reference>
<protein>
    <recommendedName>
        <fullName evidence="3">SGNH hydrolase-type esterase domain-containing protein</fullName>
    </recommendedName>
</protein>
<keyword evidence="2" id="KW-1185">Reference proteome</keyword>
<proteinExistence type="predicted"/>
<evidence type="ECO:0008006" key="3">
    <source>
        <dbReference type="Google" id="ProtNLM"/>
    </source>
</evidence>
<evidence type="ECO:0000313" key="1">
    <source>
        <dbReference type="Ensembl" id="ENSSFOP00015062548.1"/>
    </source>
</evidence>
<evidence type="ECO:0000313" key="2">
    <source>
        <dbReference type="Proteomes" id="UP000694397"/>
    </source>
</evidence>
<dbReference type="Proteomes" id="UP000694397">
    <property type="component" value="Chromosome 3"/>
</dbReference>
<dbReference type="OrthoDB" id="10072345at2759"/>